<keyword evidence="2" id="KW-1185">Reference proteome</keyword>
<comment type="caution">
    <text evidence="1">The sequence shown here is derived from an EMBL/GenBank/DDBJ whole genome shotgun (WGS) entry which is preliminary data.</text>
</comment>
<evidence type="ECO:0000313" key="2">
    <source>
        <dbReference type="Proteomes" id="UP000588158"/>
    </source>
</evidence>
<gene>
    <name evidence="1" type="ORF">HNR70_001187</name>
</gene>
<name>A0A841ADZ9_9MICO</name>
<dbReference type="Proteomes" id="UP000588158">
    <property type="component" value="Unassembled WGS sequence"/>
</dbReference>
<proteinExistence type="predicted"/>
<dbReference type="EMBL" id="JACHLZ010000001">
    <property type="protein sequence ID" value="MBB5831374.1"/>
    <property type="molecule type" value="Genomic_DNA"/>
</dbReference>
<dbReference type="AlphaFoldDB" id="A0A841ADZ9"/>
<accession>A0A841ADZ9</accession>
<dbReference type="RefSeq" id="WP_184324855.1">
    <property type="nucleotide sequence ID" value="NZ_JACHLZ010000001.1"/>
</dbReference>
<evidence type="ECO:0000313" key="1">
    <source>
        <dbReference type="EMBL" id="MBB5831374.1"/>
    </source>
</evidence>
<sequence length="79" mass="8285">MGIDRIRPLIGRAVTVTDQGTVLAEGVLQHARQERATYRPNPGSGTWSGDVLVLVVGDKTLEVSTSINVEAAGPGDTLT</sequence>
<protein>
    <submittedName>
        <fullName evidence="1">Uncharacterized protein</fullName>
    </submittedName>
</protein>
<reference evidence="1 2" key="1">
    <citation type="submission" date="2020-08" db="EMBL/GenBank/DDBJ databases">
        <title>Sequencing the genomes of 1000 actinobacteria strains.</title>
        <authorList>
            <person name="Klenk H.-P."/>
        </authorList>
    </citation>
    <scope>NUCLEOTIDE SEQUENCE [LARGE SCALE GENOMIC DNA]</scope>
    <source>
        <strain evidence="1 2">DSM 28796</strain>
    </source>
</reference>
<organism evidence="1 2">
    <name type="scientific">Brachybacterium aquaticum</name>
    <dbReference type="NCBI Taxonomy" id="1432564"/>
    <lineage>
        <taxon>Bacteria</taxon>
        <taxon>Bacillati</taxon>
        <taxon>Actinomycetota</taxon>
        <taxon>Actinomycetes</taxon>
        <taxon>Micrococcales</taxon>
        <taxon>Dermabacteraceae</taxon>
        <taxon>Brachybacterium</taxon>
    </lineage>
</organism>